<dbReference type="VEuPathDB" id="FungiDB:AB675_4715"/>
<comment type="caution">
    <text evidence="3">The sequence shown here is derived from an EMBL/GenBank/DDBJ whole genome shotgun (WGS) entry which is preliminary data.</text>
</comment>
<dbReference type="EMBL" id="LFJN01000016">
    <property type="protein sequence ID" value="KPI39029.1"/>
    <property type="molecule type" value="Genomic_DNA"/>
</dbReference>
<keyword evidence="2" id="KW-0812">Transmembrane</keyword>
<feature type="compositionally biased region" description="Polar residues" evidence="1">
    <location>
        <begin position="1"/>
        <end position="19"/>
    </location>
</feature>
<keyword evidence="2" id="KW-0472">Membrane</keyword>
<dbReference type="RefSeq" id="XP_017998992.1">
    <property type="nucleotide sequence ID" value="XM_018144875.1"/>
</dbReference>
<protein>
    <submittedName>
        <fullName evidence="3">Uncharacterized protein</fullName>
    </submittedName>
</protein>
<evidence type="ECO:0000256" key="1">
    <source>
        <dbReference type="SAM" id="MobiDB-lite"/>
    </source>
</evidence>
<dbReference type="GeneID" id="28736753"/>
<accession>A0A0N0NLG9</accession>
<reference evidence="3 4" key="1">
    <citation type="submission" date="2015-06" db="EMBL/GenBank/DDBJ databases">
        <title>Draft genome of the ant-associated black yeast Phialophora attae CBS 131958.</title>
        <authorList>
            <person name="Moreno L.F."/>
            <person name="Stielow B.J."/>
            <person name="de Hoog S."/>
            <person name="Vicente V.A."/>
            <person name="Weiss V.A."/>
            <person name="de Vries M."/>
            <person name="Cruz L.M."/>
            <person name="Souza E.M."/>
        </authorList>
    </citation>
    <scope>NUCLEOTIDE SEQUENCE [LARGE SCALE GENOMIC DNA]</scope>
    <source>
        <strain evidence="3 4">CBS 131958</strain>
    </source>
</reference>
<name>A0A0N0NLG9_9EURO</name>
<gene>
    <name evidence="3" type="ORF">AB675_4715</name>
</gene>
<keyword evidence="2" id="KW-1133">Transmembrane helix</keyword>
<sequence length="174" mass="19058">MATKSTATVSPNDVLSPDNSDNEATHLKHLTTYEKIKLARPGPCLTVMSILIATICTGLTMRQGIDTYQMGLIYIGGILATFVGTTLAQIYARVVTDSQYARIITDSRRKPSRTLEFLGVTTAIWQSSGGFAGTLHAEIASTMPQPVNLGLACRPERLNWTPGEYLQTQHIRHH</sequence>
<organism evidence="3 4">
    <name type="scientific">Cyphellophora attinorum</name>
    <dbReference type="NCBI Taxonomy" id="1664694"/>
    <lineage>
        <taxon>Eukaryota</taxon>
        <taxon>Fungi</taxon>
        <taxon>Dikarya</taxon>
        <taxon>Ascomycota</taxon>
        <taxon>Pezizomycotina</taxon>
        <taxon>Eurotiomycetes</taxon>
        <taxon>Chaetothyriomycetidae</taxon>
        <taxon>Chaetothyriales</taxon>
        <taxon>Cyphellophoraceae</taxon>
        <taxon>Cyphellophora</taxon>
    </lineage>
</organism>
<evidence type="ECO:0000256" key="2">
    <source>
        <dbReference type="SAM" id="Phobius"/>
    </source>
</evidence>
<evidence type="ECO:0000313" key="4">
    <source>
        <dbReference type="Proteomes" id="UP000038010"/>
    </source>
</evidence>
<feature type="transmembrane region" description="Helical" evidence="2">
    <location>
        <begin position="71"/>
        <end position="92"/>
    </location>
</feature>
<proteinExistence type="predicted"/>
<dbReference type="AlphaFoldDB" id="A0A0N0NLG9"/>
<keyword evidence="4" id="KW-1185">Reference proteome</keyword>
<evidence type="ECO:0000313" key="3">
    <source>
        <dbReference type="EMBL" id="KPI39029.1"/>
    </source>
</evidence>
<dbReference type="Proteomes" id="UP000038010">
    <property type="component" value="Unassembled WGS sequence"/>
</dbReference>
<feature type="region of interest" description="Disordered" evidence="1">
    <location>
        <begin position="1"/>
        <end position="21"/>
    </location>
</feature>
<feature type="transmembrane region" description="Helical" evidence="2">
    <location>
        <begin position="44"/>
        <end position="65"/>
    </location>
</feature>